<dbReference type="RefSeq" id="WP_148809717.1">
    <property type="nucleotide sequence ID" value="NZ_CP042243.1"/>
</dbReference>
<dbReference type="Gene3D" id="3.30.750.24">
    <property type="entry name" value="STAS domain"/>
    <property type="match status" value="1"/>
</dbReference>
<dbReference type="EMBL" id="CP042243">
    <property type="protein sequence ID" value="QEK12563.1"/>
    <property type="molecule type" value="Genomic_DNA"/>
</dbReference>
<dbReference type="Proteomes" id="UP000324646">
    <property type="component" value="Chromosome"/>
</dbReference>
<accession>A0A5C0SDF0</accession>
<dbReference type="AlphaFoldDB" id="A0A5C0SDF0"/>
<proteinExistence type="predicted"/>
<organism evidence="2 3">
    <name type="scientific">Crassaminicella thermophila</name>
    <dbReference type="NCBI Taxonomy" id="2599308"/>
    <lineage>
        <taxon>Bacteria</taxon>
        <taxon>Bacillati</taxon>
        <taxon>Bacillota</taxon>
        <taxon>Clostridia</taxon>
        <taxon>Eubacteriales</taxon>
        <taxon>Clostridiaceae</taxon>
        <taxon>Crassaminicella</taxon>
    </lineage>
</organism>
<evidence type="ECO:0000313" key="3">
    <source>
        <dbReference type="Proteomes" id="UP000324646"/>
    </source>
</evidence>
<dbReference type="KEGG" id="crs:FQB35_09625"/>
<gene>
    <name evidence="2" type="ORF">FQB35_09625</name>
</gene>
<dbReference type="GO" id="GO:0005524">
    <property type="term" value="F:ATP binding"/>
    <property type="evidence" value="ECO:0007669"/>
    <property type="project" value="UniProtKB-KW"/>
</dbReference>
<dbReference type="PROSITE" id="PS50801">
    <property type="entry name" value="STAS"/>
    <property type="match status" value="1"/>
</dbReference>
<protein>
    <submittedName>
        <fullName evidence="2">ATP-binding protein</fullName>
    </submittedName>
</protein>
<name>A0A5C0SDF0_CRATE</name>
<dbReference type="InterPro" id="IPR036890">
    <property type="entry name" value="HATPase_C_sf"/>
</dbReference>
<dbReference type="Gene3D" id="3.30.565.10">
    <property type="entry name" value="Histidine kinase-like ATPase, C-terminal domain"/>
    <property type="match status" value="1"/>
</dbReference>
<keyword evidence="3" id="KW-1185">Reference proteome</keyword>
<sequence>MDLTVRVRGALNFDTLDSFLADNNNVLNNNYTKYDSLVFDLEHLTFISPVGFCTLACLIKYCQHNKIANEYKLIPSKHVNSYFERMDFYNAFGVDIGITQCRYDCSNRLMELKEIKGQNPNEDSQIAEHFKHIFQSQIKGDSNILEAVSYSIGEIVDNTIRHSLSPINGFICAQTYRNKRKLEICIADCGIGIPKSLKSSNNIDPSERDCLVYDHEYILYALRKGISSKYGKGHTGEGLFFSSEFIKENYGRMKIISGKGLCLIKNGNDVLQMDIDCWTGTIVALEFQLDNEVNVKNIFDREFPMDSTEDFDWI</sequence>
<dbReference type="OrthoDB" id="3194831at2"/>
<feature type="domain" description="STAS" evidence="1">
    <location>
        <begin position="1"/>
        <end position="60"/>
    </location>
</feature>
<reference evidence="2 3" key="1">
    <citation type="submission" date="2019-07" db="EMBL/GenBank/DDBJ databases">
        <title>Complete genome of Crassaminicella thermophila SY095.</title>
        <authorList>
            <person name="Li X."/>
        </authorList>
    </citation>
    <scope>NUCLEOTIDE SEQUENCE [LARGE SCALE GENOMIC DNA]</scope>
    <source>
        <strain evidence="2 3">SY095</strain>
    </source>
</reference>
<evidence type="ECO:0000259" key="1">
    <source>
        <dbReference type="PROSITE" id="PS50801"/>
    </source>
</evidence>
<dbReference type="SUPFAM" id="SSF55874">
    <property type="entry name" value="ATPase domain of HSP90 chaperone/DNA topoisomerase II/histidine kinase"/>
    <property type="match status" value="1"/>
</dbReference>
<keyword evidence="2" id="KW-0547">Nucleotide-binding</keyword>
<dbReference type="SUPFAM" id="SSF52091">
    <property type="entry name" value="SpoIIaa-like"/>
    <property type="match status" value="1"/>
</dbReference>
<dbReference type="InterPro" id="IPR036513">
    <property type="entry name" value="STAS_dom_sf"/>
</dbReference>
<dbReference type="InterPro" id="IPR002645">
    <property type="entry name" value="STAS_dom"/>
</dbReference>
<evidence type="ECO:0000313" key="2">
    <source>
        <dbReference type="EMBL" id="QEK12563.1"/>
    </source>
</evidence>
<keyword evidence="2" id="KW-0067">ATP-binding</keyword>